<dbReference type="InterPro" id="IPR052145">
    <property type="entry name" value="Mediator/Homeobox_domain"/>
</dbReference>
<feature type="compositionally biased region" description="Low complexity" evidence="1">
    <location>
        <begin position="453"/>
        <end position="478"/>
    </location>
</feature>
<sequence length="581" mass="62178">AGMQPEEVPESNSEEDSELIGRATGDFDVAARSLLGSVASPCRLLAAQAREFDGFLRSVVARRADVAPCLAALLFGPGDSEGLAPVQRFFLLSRAGQELQVAAKSLDAEPSDKELHEEESEHPCVQRGDAWVRAIHSGSELNVCNLRVDAAAGCDAALPEQLLSLLTVLADVLARFLCTSSGGQEGDQRDEAADARSFRRAAKSLLPRTTALAHRVVKLKALRLHVVEDSASGGVGHSDPETRLLTIDFEVPLDFQALAAHYARFAELLGHFEQLSVSARHPSSGARLFEGSLTSGVIRLRVHLINGCLAWPAAADVPASPLVLSGAQELDLQIEGQLQFLGVSLAALRLPTMLLRCSFSPSSIKAVCTKDGADQPYADDDGGGGGRTSDAESWGFDGVFASLESAVWSAAESAAAFAYDFQLLKNMAVERLELELRLETLESRPEQQPPQPQQQSQQQKQQSQQQQSQQQSQQQQQQAGPEGRRQAAQTRCSLVLAVPTVPAGEVLSQCFKPFCADQLEQMDFVNLFVDLLEAISQDLDSLAAAPGSSCQTPKPVPGAATQTGRMSSRTSAAQESVGKFL</sequence>
<feature type="compositionally biased region" description="Polar residues" evidence="1">
    <location>
        <begin position="560"/>
        <end position="574"/>
    </location>
</feature>
<dbReference type="PANTHER" id="PTHR24330:SF19">
    <property type="entry name" value="MEDIATOR OF RNA POLYMERASE II TRANSCRIPTION SUBUNIT 29"/>
    <property type="match status" value="1"/>
</dbReference>
<evidence type="ECO:0000313" key="3">
    <source>
        <dbReference type="Proteomes" id="UP000626109"/>
    </source>
</evidence>
<accession>A0A813J0W3</accession>
<feature type="non-terminal residue" evidence="2">
    <location>
        <position position="581"/>
    </location>
</feature>
<organism evidence="2 3">
    <name type="scientific">Polarella glacialis</name>
    <name type="common">Dinoflagellate</name>
    <dbReference type="NCBI Taxonomy" id="89957"/>
    <lineage>
        <taxon>Eukaryota</taxon>
        <taxon>Sar</taxon>
        <taxon>Alveolata</taxon>
        <taxon>Dinophyceae</taxon>
        <taxon>Suessiales</taxon>
        <taxon>Suessiaceae</taxon>
        <taxon>Polarella</taxon>
    </lineage>
</organism>
<name>A0A813J0W3_POLGL</name>
<feature type="region of interest" description="Disordered" evidence="1">
    <location>
        <begin position="545"/>
        <end position="581"/>
    </location>
</feature>
<dbReference type="PANTHER" id="PTHR24330">
    <property type="entry name" value="HOMEOBOX PROTEIN BARH-LIKE"/>
    <property type="match status" value="1"/>
</dbReference>
<comment type="caution">
    <text evidence="2">The sequence shown here is derived from an EMBL/GenBank/DDBJ whole genome shotgun (WGS) entry which is preliminary data.</text>
</comment>
<dbReference type="EMBL" id="CAJNNW010016500">
    <property type="protein sequence ID" value="CAE8659249.1"/>
    <property type="molecule type" value="Genomic_DNA"/>
</dbReference>
<feature type="region of interest" description="Disordered" evidence="1">
    <location>
        <begin position="443"/>
        <end position="485"/>
    </location>
</feature>
<dbReference type="AlphaFoldDB" id="A0A813J0W3"/>
<reference evidence="2" key="1">
    <citation type="submission" date="2021-02" db="EMBL/GenBank/DDBJ databases">
        <authorList>
            <person name="Dougan E. K."/>
            <person name="Rhodes N."/>
            <person name="Thang M."/>
            <person name="Chan C."/>
        </authorList>
    </citation>
    <scope>NUCLEOTIDE SEQUENCE</scope>
</reference>
<dbReference type="Proteomes" id="UP000626109">
    <property type="component" value="Unassembled WGS sequence"/>
</dbReference>
<proteinExistence type="predicted"/>
<protein>
    <submittedName>
        <fullName evidence="2">Uncharacterized protein</fullName>
    </submittedName>
</protein>
<gene>
    <name evidence="2" type="ORF">PGLA2088_LOCUS13704</name>
</gene>
<evidence type="ECO:0000313" key="2">
    <source>
        <dbReference type="EMBL" id="CAE8659249.1"/>
    </source>
</evidence>
<evidence type="ECO:0000256" key="1">
    <source>
        <dbReference type="SAM" id="MobiDB-lite"/>
    </source>
</evidence>